<dbReference type="EMBL" id="JBHLTQ010000001">
    <property type="protein sequence ID" value="MFC0603288.1"/>
    <property type="molecule type" value="Genomic_DNA"/>
</dbReference>
<dbReference type="SUPFAM" id="SSF101874">
    <property type="entry name" value="YceI-like"/>
    <property type="match status" value="1"/>
</dbReference>
<reference evidence="3 4" key="1">
    <citation type="submission" date="2024-09" db="EMBL/GenBank/DDBJ databases">
        <authorList>
            <person name="Sun Q."/>
            <person name="Mori K."/>
        </authorList>
    </citation>
    <scope>NUCLEOTIDE SEQUENCE [LARGE SCALE GENOMIC DNA]</scope>
    <source>
        <strain evidence="3 4">NCAIM B.02481</strain>
    </source>
</reference>
<comment type="caution">
    <text evidence="3">The sequence shown here is derived from an EMBL/GenBank/DDBJ whole genome shotgun (WGS) entry which is preliminary data.</text>
</comment>
<evidence type="ECO:0000313" key="4">
    <source>
        <dbReference type="Proteomes" id="UP001589832"/>
    </source>
</evidence>
<dbReference type="SMART" id="SM00867">
    <property type="entry name" value="YceI"/>
    <property type="match status" value="1"/>
</dbReference>
<evidence type="ECO:0000313" key="3">
    <source>
        <dbReference type="EMBL" id="MFC0603288.1"/>
    </source>
</evidence>
<feature type="signal peptide" evidence="1">
    <location>
        <begin position="1"/>
        <end position="18"/>
    </location>
</feature>
<proteinExistence type="predicted"/>
<dbReference type="RefSeq" id="WP_386058839.1">
    <property type="nucleotide sequence ID" value="NZ_JBHLTQ010000001.1"/>
</dbReference>
<dbReference type="InterPro" id="IPR036761">
    <property type="entry name" value="TTHA0802/YceI-like_sf"/>
</dbReference>
<dbReference type="Gene3D" id="2.40.128.110">
    <property type="entry name" value="Lipid/polyisoprenoid-binding, YceI-like"/>
    <property type="match status" value="1"/>
</dbReference>
<dbReference type="Proteomes" id="UP001589832">
    <property type="component" value="Unassembled WGS sequence"/>
</dbReference>
<keyword evidence="1" id="KW-0732">Signal</keyword>
<evidence type="ECO:0000259" key="2">
    <source>
        <dbReference type="SMART" id="SM00867"/>
    </source>
</evidence>
<accession>A0ABV6Q4U5</accession>
<organism evidence="3 4">
    <name type="scientific">Winogradskyella pulchriflava</name>
    <dbReference type="NCBI Taxonomy" id="1110688"/>
    <lineage>
        <taxon>Bacteria</taxon>
        <taxon>Pseudomonadati</taxon>
        <taxon>Bacteroidota</taxon>
        <taxon>Flavobacteriia</taxon>
        <taxon>Flavobacteriales</taxon>
        <taxon>Flavobacteriaceae</taxon>
        <taxon>Winogradskyella</taxon>
    </lineage>
</organism>
<dbReference type="InterPro" id="IPR007372">
    <property type="entry name" value="Lipid/polyisoprenoid-bd_YceI"/>
</dbReference>
<feature type="domain" description="Lipid/polyisoprenoid-binding YceI-like" evidence="2">
    <location>
        <begin position="21"/>
        <end position="180"/>
    </location>
</feature>
<feature type="chain" id="PRO_5046988101" evidence="1">
    <location>
        <begin position="19"/>
        <end position="182"/>
    </location>
</feature>
<sequence>MKKITFLLLISLSISAIGQTKYLTKTGTLSFEASVPSFEEVAAKNESVTAILNTENGDFAALALVKAFRFKNALMEEHFNENYAESHKYPKATFKGSIEGFSLDALGESNSSTSIDGSLTFHGVTKQIDDIPLTIKVEDNNIIITGSFKVLVSDFDIEIPKIVANKLSNEVSISFNFELVKK</sequence>
<dbReference type="Pfam" id="PF04264">
    <property type="entry name" value="YceI"/>
    <property type="match status" value="1"/>
</dbReference>
<protein>
    <submittedName>
        <fullName evidence="3">YceI family protein</fullName>
    </submittedName>
</protein>
<keyword evidence="4" id="KW-1185">Reference proteome</keyword>
<gene>
    <name evidence="3" type="ORF">ACFFGA_01865</name>
</gene>
<evidence type="ECO:0000256" key="1">
    <source>
        <dbReference type="SAM" id="SignalP"/>
    </source>
</evidence>
<name>A0ABV6Q4U5_9FLAO</name>